<dbReference type="AlphaFoldDB" id="A0A2X2C5F0"/>
<dbReference type="Proteomes" id="UP000250443">
    <property type="component" value="Unassembled WGS sequence"/>
</dbReference>
<sequence length="273" mass="31575">MLLDFSGDPRRLAEAVRKGKKNFLRFSYLFAESEVDDLQDAYYTLLITGHELAHWINKHNEHVDAGPIDSQAIECFADFTGTILAILAATWCHEVSRILDDLFESHPYKDAPVDVRAVEVGLAIRRLYKEVYLKAGDDDRYPPPMFRRSTVMSTATHAFVRRFPHYQHEESWTYLNYYIMKAIENEDELDIIGLDEAAQEELIQRCARVHARLQGNDDAILSGLKEEFRRFIRFSYVSEEILDTVGLPPSPVDHIKDDREALLRMLELARVGR</sequence>
<dbReference type="EMBL" id="UAUF01000007">
    <property type="protein sequence ID" value="SPZ02564.1"/>
    <property type="molecule type" value="Genomic_DNA"/>
</dbReference>
<organism evidence="1 2">
    <name type="scientific">Pseudomonas luteola</name>
    <dbReference type="NCBI Taxonomy" id="47886"/>
    <lineage>
        <taxon>Bacteria</taxon>
        <taxon>Pseudomonadati</taxon>
        <taxon>Pseudomonadota</taxon>
        <taxon>Gammaproteobacteria</taxon>
        <taxon>Pseudomonadales</taxon>
        <taxon>Pseudomonadaceae</taxon>
        <taxon>Pseudomonas</taxon>
    </lineage>
</organism>
<name>A0A2X2C5F0_PSELU</name>
<gene>
    <name evidence="1" type="ORF">NCTC11842_00686</name>
</gene>
<reference evidence="1 2" key="1">
    <citation type="submission" date="2018-06" db="EMBL/GenBank/DDBJ databases">
        <authorList>
            <consortium name="Pathogen Informatics"/>
            <person name="Doyle S."/>
        </authorList>
    </citation>
    <scope>NUCLEOTIDE SEQUENCE [LARGE SCALE GENOMIC DNA]</scope>
    <source>
        <strain evidence="1 2">NCTC11842</strain>
    </source>
</reference>
<proteinExistence type="predicted"/>
<protein>
    <submittedName>
        <fullName evidence="1">Uncharacterized protein</fullName>
    </submittedName>
</protein>
<evidence type="ECO:0000313" key="1">
    <source>
        <dbReference type="EMBL" id="SPZ02564.1"/>
    </source>
</evidence>
<evidence type="ECO:0000313" key="2">
    <source>
        <dbReference type="Proteomes" id="UP000250443"/>
    </source>
</evidence>
<accession>A0A2X2C5F0</accession>